<keyword evidence="3" id="KW-1185">Reference proteome</keyword>
<name>A0ABU1JPH5_9PROT</name>
<dbReference type="InterPro" id="IPR037401">
    <property type="entry name" value="SnoaL-like"/>
</dbReference>
<evidence type="ECO:0000259" key="1">
    <source>
        <dbReference type="Pfam" id="PF13474"/>
    </source>
</evidence>
<dbReference type="Proteomes" id="UP001262410">
    <property type="component" value="Unassembled WGS sequence"/>
</dbReference>
<evidence type="ECO:0000313" key="3">
    <source>
        <dbReference type="Proteomes" id="UP001262410"/>
    </source>
</evidence>
<dbReference type="Pfam" id="PF13474">
    <property type="entry name" value="SnoaL_3"/>
    <property type="match status" value="1"/>
</dbReference>
<accession>A0ABU1JPH5</accession>
<gene>
    <name evidence="2" type="ORF">E9232_003049</name>
</gene>
<dbReference type="InterPro" id="IPR032710">
    <property type="entry name" value="NTF2-like_dom_sf"/>
</dbReference>
<reference evidence="2 3" key="1">
    <citation type="submission" date="2023-07" db="EMBL/GenBank/DDBJ databases">
        <title>Sorghum-associated microbial communities from plants grown in Nebraska, USA.</title>
        <authorList>
            <person name="Schachtman D."/>
        </authorList>
    </citation>
    <scope>NUCLEOTIDE SEQUENCE [LARGE SCALE GENOMIC DNA]</scope>
    <source>
        <strain evidence="2 3">584</strain>
    </source>
</reference>
<dbReference type="Gene3D" id="3.10.450.50">
    <property type="match status" value="1"/>
</dbReference>
<sequence>MTTTPDAATDEARIRALIDQRSQALRRKDARGVIAGQAEDFVLYSLAPPLRDQGEGTAGLEGWFATWRGPIGYELRDLAVTVGGDVAFCHGLARLTGTKLDGETADVWFRITFGLRRAAEGWTITHEHESVPFYMDGSLRAAVDLKP</sequence>
<feature type="domain" description="SnoaL-like" evidence="1">
    <location>
        <begin position="14"/>
        <end position="133"/>
    </location>
</feature>
<dbReference type="RefSeq" id="WP_309794988.1">
    <property type="nucleotide sequence ID" value="NZ_JAVDPW010000005.1"/>
</dbReference>
<dbReference type="SUPFAM" id="SSF54427">
    <property type="entry name" value="NTF2-like"/>
    <property type="match status" value="1"/>
</dbReference>
<protein>
    <submittedName>
        <fullName evidence="2">PhnB protein</fullName>
    </submittedName>
</protein>
<dbReference type="EMBL" id="JAVDPW010000005">
    <property type="protein sequence ID" value="MDR6290523.1"/>
    <property type="molecule type" value="Genomic_DNA"/>
</dbReference>
<organism evidence="2 3">
    <name type="scientific">Inquilinus ginsengisoli</name>
    <dbReference type="NCBI Taxonomy" id="363840"/>
    <lineage>
        <taxon>Bacteria</taxon>
        <taxon>Pseudomonadati</taxon>
        <taxon>Pseudomonadota</taxon>
        <taxon>Alphaproteobacteria</taxon>
        <taxon>Rhodospirillales</taxon>
        <taxon>Rhodospirillaceae</taxon>
        <taxon>Inquilinus</taxon>
    </lineage>
</organism>
<comment type="caution">
    <text evidence="2">The sequence shown here is derived from an EMBL/GenBank/DDBJ whole genome shotgun (WGS) entry which is preliminary data.</text>
</comment>
<evidence type="ECO:0000313" key="2">
    <source>
        <dbReference type="EMBL" id="MDR6290523.1"/>
    </source>
</evidence>
<proteinExistence type="predicted"/>